<name>A0A068SHH3_9FUNG</name>
<comment type="catalytic activity">
    <reaction evidence="11">
        <text>2,5-diamino-6-(1-D-ribitylamino)pyrimidin-4(3H)-one 5'-phosphate + NAD(+) = 2,5-diamino-6-(1-D-ribosylamino)pyrimidin-4(3H)-one 5'-phosphate + NADH + H(+)</text>
        <dbReference type="Rhea" id="RHEA:27274"/>
        <dbReference type="ChEBI" id="CHEBI:15378"/>
        <dbReference type="ChEBI" id="CHEBI:57540"/>
        <dbReference type="ChEBI" id="CHEBI:57945"/>
        <dbReference type="ChEBI" id="CHEBI:58890"/>
        <dbReference type="ChEBI" id="CHEBI:59545"/>
        <dbReference type="EC" id="1.1.1.302"/>
    </reaction>
</comment>
<dbReference type="InterPro" id="IPR024072">
    <property type="entry name" value="DHFR-like_dom_sf"/>
</dbReference>
<dbReference type="VEuPathDB" id="FungiDB:LCOR_11510.1"/>
<dbReference type="InterPro" id="IPR050765">
    <property type="entry name" value="Riboflavin_Biosynth_HTPR"/>
</dbReference>
<evidence type="ECO:0000313" key="15">
    <source>
        <dbReference type="Proteomes" id="UP000027586"/>
    </source>
</evidence>
<evidence type="ECO:0000259" key="13">
    <source>
        <dbReference type="Pfam" id="PF01872"/>
    </source>
</evidence>
<dbReference type="Gene3D" id="3.40.430.10">
    <property type="entry name" value="Dihydrofolate Reductase, subunit A"/>
    <property type="match status" value="1"/>
</dbReference>
<evidence type="ECO:0000256" key="12">
    <source>
        <dbReference type="ARBA" id="ARBA00049020"/>
    </source>
</evidence>
<evidence type="ECO:0000256" key="5">
    <source>
        <dbReference type="ARBA" id="ARBA00015035"/>
    </source>
</evidence>
<dbReference type="PANTHER" id="PTHR38011:SF7">
    <property type="entry name" value="2,5-DIAMINO-6-RIBOSYLAMINO-4(3H)-PYRIMIDINONE 5'-PHOSPHATE REDUCTASE"/>
    <property type="match status" value="1"/>
</dbReference>
<accession>A0A068SHH3</accession>
<feature type="domain" description="Bacterial bifunctional deaminase-reductase C-terminal" evidence="13">
    <location>
        <begin position="30"/>
        <end position="230"/>
    </location>
</feature>
<comment type="caution">
    <text evidence="14">The sequence shown here is derived from an EMBL/GenBank/DDBJ whole genome shotgun (WGS) entry which is preliminary data.</text>
</comment>
<keyword evidence="15" id="KW-1185">Reference proteome</keyword>
<dbReference type="AlphaFoldDB" id="A0A068SHH3"/>
<dbReference type="EMBL" id="CBTN010000104">
    <property type="protein sequence ID" value="CDH60731.1"/>
    <property type="molecule type" value="Genomic_DNA"/>
</dbReference>
<evidence type="ECO:0000256" key="4">
    <source>
        <dbReference type="ARBA" id="ARBA00012851"/>
    </source>
</evidence>
<evidence type="ECO:0000256" key="6">
    <source>
        <dbReference type="ARBA" id="ARBA00022619"/>
    </source>
</evidence>
<dbReference type="EC" id="1.1.1.302" evidence="4"/>
<comment type="similarity">
    <text evidence="3">Belongs to the HTP reductase family.</text>
</comment>
<dbReference type="Pfam" id="PF01872">
    <property type="entry name" value="RibD_C"/>
    <property type="match status" value="1"/>
</dbReference>
<proteinExistence type="inferred from homology"/>
<keyword evidence="8" id="KW-0560">Oxidoreductase</keyword>
<evidence type="ECO:0000256" key="2">
    <source>
        <dbReference type="ARBA" id="ARBA00005104"/>
    </source>
</evidence>
<evidence type="ECO:0000256" key="10">
    <source>
        <dbReference type="ARBA" id="ARBA00031630"/>
    </source>
</evidence>
<keyword evidence="7" id="KW-0521">NADP</keyword>
<evidence type="ECO:0000313" key="14">
    <source>
        <dbReference type="EMBL" id="CDH60731.1"/>
    </source>
</evidence>
<dbReference type="InterPro" id="IPR002734">
    <property type="entry name" value="RibDG_C"/>
</dbReference>
<dbReference type="SUPFAM" id="SSF53597">
    <property type="entry name" value="Dihydrofolate reductase-like"/>
    <property type="match status" value="1"/>
</dbReference>
<evidence type="ECO:0000256" key="11">
    <source>
        <dbReference type="ARBA" id="ARBA00047550"/>
    </source>
</evidence>
<keyword evidence="6" id="KW-0686">Riboflavin biosynthesis</keyword>
<evidence type="ECO:0000256" key="9">
    <source>
        <dbReference type="ARBA" id="ARBA00030073"/>
    </source>
</evidence>
<comment type="catalytic activity">
    <reaction evidence="12">
        <text>2,5-diamino-6-(1-D-ribitylamino)pyrimidin-4(3H)-one 5'-phosphate + NADP(+) = 2,5-diamino-6-(1-D-ribosylamino)pyrimidin-4(3H)-one 5'-phosphate + NADPH + H(+)</text>
        <dbReference type="Rhea" id="RHEA:27278"/>
        <dbReference type="ChEBI" id="CHEBI:15378"/>
        <dbReference type="ChEBI" id="CHEBI:57783"/>
        <dbReference type="ChEBI" id="CHEBI:58349"/>
        <dbReference type="ChEBI" id="CHEBI:58890"/>
        <dbReference type="ChEBI" id="CHEBI:59545"/>
        <dbReference type="EC" id="1.1.1.302"/>
    </reaction>
</comment>
<evidence type="ECO:0000256" key="7">
    <source>
        <dbReference type="ARBA" id="ARBA00022857"/>
    </source>
</evidence>
<dbReference type="Proteomes" id="UP000027586">
    <property type="component" value="Unassembled WGS sequence"/>
</dbReference>
<dbReference type="GO" id="GO:0008703">
    <property type="term" value="F:5-amino-6-(5-phosphoribosylamino)uracil reductase activity"/>
    <property type="evidence" value="ECO:0007669"/>
    <property type="project" value="InterPro"/>
</dbReference>
<dbReference type="GO" id="GO:0009231">
    <property type="term" value="P:riboflavin biosynthetic process"/>
    <property type="evidence" value="ECO:0007669"/>
    <property type="project" value="UniProtKB-KW"/>
</dbReference>
<sequence length="245" mass="27231">MATMDDRYQAARDFLDQVYPSPPQPHKDKPWITLTYAQSLDGMIAKHGQQLLLSGPESMAMTHRLRLLHDAILVGISTVLVDNPQLNARHAPAADIETYGQPQPIVLDTRLDMPLDCKLITNYRTGVSNKQPWVVTSKAADASKLQALEKAGAHVIQMEDEGRPDFGKVFKVLRQQYKIERVMVEGGARVIQSCQPYADEIIETTAPVTVGSEGLPASRDQTQQLVNIHQCQFGNDKVFAAQCLR</sequence>
<organism evidence="14 15">
    <name type="scientific">Lichtheimia corymbifera JMRC:FSU:9682</name>
    <dbReference type="NCBI Taxonomy" id="1263082"/>
    <lineage>
        <taxon>Eukaryota</taxon>
        <taxon>Fungi</taxon>
        <taxon>Fungi incertae sedis</taxon>
        <taxon>Mucoromycota</taxon>
        <taxon>Mucoromycotina</taxon>
        <taxon>Mucoromycetes</taxon>
        <taxon>Mucorales</taxon>
        <taxon>Lichtheimiaceae</taxon>
        <taxon>Lichtheimia</taxon>
    </lineage>
</organism>
<evidence type="ECO:0000256" key="3">
    <source>
        <dbReference type="ARBA" id="ARBA00009723"/>
    </source>
</evidence>
<reference evidence="14" key="1">
    <citation type="submission" date="2013-08" db="EMBL/GenBank/DDBJ databases">
        <title>Gene expansion shapes genome architecture in the human pathogen Lichtheimia corymbifera: an evolutionary genomics analysis in the ancient terrestrial Mucorales (Mucoromycotina).</title>
        <authorList>
            <person name="Schwartze V.U."/>
            <person name="Winter S."/>
            <person name="Shelest E."/>
            <person name="Marcet-Houben M."/>
            <person name="Horn F."/>
            <person name="Wehner S."/>
            <person name="Hoffmann K."/>
            <person name="Riege K."/>
            <person name="Sammeth M."/>
            <person name="Nowrousian M."/>
            <person name="Valiante V."/>
            <person name="Linde J."/>
            <person name="Jacobsen I.D."/>
            <person name="Marz M."/>
            <person name="Brakhage A.A."/>
            <person name="Gabaldon T."/>
            <person name="Bocker S."/>
            <person name="Voigt K."/>
        </authorList>
    </citation>
    <scope>NUCLEOTIDE SEQUENCE [LARGE SCALE GENOMIC DNA]</scope>
    <source>
        <strain evidence="14">FSU 9682</strain>
    </source>
</reference>
<gene>
    <name evidence="14" type="ORF">LCOR_11510.1</name>
</gene>
<comment type="pathway">
    <text evidence="2">Cofactor biosynthesis; riboflavin biosynthesis.</text>
</comment>
<dbReference type="STRING" id="1263082.A0A068SHH3"/>
<dbReference type="PANTHER" id="PTHR38011">
    <property type="entry name" value="DIHYDROFOLATE REDUCTASE FAMILY PROTEIN (AFU_ORTHOLOGUE AFUA_8G06820)"/>
    <property type="match status" value="1"/>
</dbReference>
<dbReference type="OrthoDB" id="5432at2759"/>
<comment type="function">
    <text evidence="1">Catalyzes an early step in riboflavin biosynthesis, the NADPH-dependent reduction of the ribose side chain of 2,5-diamino-6-ribosylamino-4(3H)-pyrimidinone 5'-phosphate, yielding 2,5-diamino-6-ribitylamino-4(3H)-pyrimidinone 5'-phosphate.</text>
</comment>
<evidence type="ECO:0000256" key="8">
    <source>
        <dbReference type="ARBA" id="ARBA00023002"/>
    </source>
</evidence>
<protein>
    <recommendedName>
        <fullName evidence="5">2,5-diamino-6-ribosylamino-4(3H)-pyrimidinone 5'-phosphate reductase</fullName>
        <ecNumber evidence="4">1.1.1.302</ecNumber>
    </recommendedName>
    <alternativeName>
        <fullName evidence="10">2,5-diamino-6-(5-phospho-D-ribosylamino)pyrimidin-4(3H)-one reductase</fullName>
    </alternativeName>
    <alternativeName>
        <fullName evidence="9">2,5-diamino-6-ribitylamino-4(3H)-pyrimidinone 5'-phosphate synthase</fullName>
    </alternativeName>
</protein>
<evidence type="ECO:0000256" key="1">
    <source>
        <dbReference type="ARBA" id="ARBA00003555"/>
    </source>
</evidence>